<comment type="similarity">
    <text evidence="1">Belongs to the YciI family.</text>
</comment>
<dbReference type="InterPro" id="IPR011008">
    <property type="entry name" value="Dimeric_a/b-barrel"/>
</dbReference>
<protein>
    <submittedName>
        <fullName evidence="3">YciI family protein</fullName>
    </submittedName>
</protein>
<dbReference type="PANTHER" id="PTHR35174">
    <property type="entry name" value="BLL7171 PROTEIN-RELATED"/>
    <property type="match status" value="1"/>
</dbReference>
<feature type="domain" description="YCII-related" evidence="2">
    <location>
        <begin position="1"/>
        <end position="116"/>
    </location>
</feature>
<evidence type="ECO:0000256" key="1">
    <source>
        <dbReference type="ARBA" id="ARBA00007689"/>
    </source>
</evidence>
<evidence type="ECO:0000313" key="3">
    <source>
        <dbReference type="EMBL" id="NZA25783.1"/>
    </source>
</evidence>
<dbReference type="InterPro" id="IPR005545">
    <property type="entry name" value="YCII"/>
</dbReference>
<evidence type="ECO:0000313" key="4">
    <source>
        <dbReference type="Proteomes" id="UP000578091"/>
    </source>
</evidence>
<keyword evidence="4" id="KW-1185">Reference proteome</keyword>
<gene>
    <name evidence="3" type="ORF">H0E84_05250</name>
</gene>
<accession>A0A853J9F7</accession>
<name>A0A853J9F7_9GAMM</name>
<proteinExistence type="inferred from homology"/>
<sequence>MRYAIFCYDCEDTVAAWSGAEDAQVMQRLGEACARLDANGARLGPSARLMPTVRAVTVRSGSEPMVLDGPFAETKEQLLGLWLLDCDTLDEAVAAARELAAQKSSGAFEVRPVQDFFAAGAFAAGAQSAGT</sequence>
<evidence type="ECO:0000259" key="2">
    <source>
        <dbReference type="Pfam" id="PF03795"/>
    </source>
</evidence>
<dbReference type="Proteomes" id="UP000578091">
    <property type="component" value="Unassembled WGS sequence"/>
</dbReference>
<dbReference type="Gene3D" id="3.30.70.1060">
    <property type="entry name" value="Dimeric alpha+beta barrel"/>
    <property type="match status" value="1"/>
</dbReference>
<reference evidence="3 4" key="1">
    <citation type="submission" date="2020-07" db="EMBL/GenBank/DDBJ databases">
        <title>Luteimonas sp. SJ-92.</title>
        <authorList>
            <person name="Huang X.-X."/>
            <person name="Xu L."/>
            <person name="Sun J.-Q."/>
        </authorList>
    </citation>
    <scope>NUCLEOTIDE SEQUENCE [LARGE SCALE GENOMIC DNA]</scope>
    <source>
        <strain evidence="3 4">SJ-92</strain>
    </source>
</reference>
<dbReference type="PANTHER" id="PTHR35174:SF3">
    <property type="entry name" value="BLL7171 PROTEIN"/>
    <property type="match status" value="1"/>
</dbReference>
<dbReference type="RefSeq" id="WP_180677587.1">
    <property type="nucleotide sequence ID" value="NZ_JACCKA010000038.1"/>
</dbReference>
<comment type="caution">
    <text evidence="3">The sequence shown here is derived from an EMBL/GenBank/DDBJ whole genome shotgun (WGS) entry which is preliminary data.</text>
</comment>
<dbReference type="Pfam" id="PF03795">
    <property type="entry name" value="YCII"/>
    <property type="match status" value="1"/>
</dbReference>
<dbReference type="SUPFAM" id="SSF54909">
    <property type="entry name" value="Dimeric alpha+beta barrel"/>
    <property type="match status" value="1"/>
</dbReference>
<dbReference type="EMBL" id="JACCKA010000038">
    <property type="protein sequence ID" value="NZA25783.1"/>
    <property type="molecule type" value="Genomic_DNA"/>
</dbReference>
<dbReference type="AlphaFoldDB" id="A0A853J9F7"/>
<organism evidence="3 4">
    <name type="scientific">Luteimonas salinisoli</name>
    <dbReference type="NCBI Taxonomy" id="2752307"/>
    <lineage>
        <taxon>Bacteria</taxon>
        <taxon>Pseudomonadati</taxon>
        <taxon>Pseudomonadota</taxon>
        <taxon>Gammaproteobacteria</taxon>
        <taxon>Lysobacterales</taxon>
        <taxon>Lysobacteraceae</taxon>
        <taxon>Luteimonas</taxon>
    </lineage>
</organism>